<evidence type="ECO:0000256" key="1">
    <source>
        <dbReference type="SAM" id="Phobius"/>
    </source>
</evidence>
<reference evidence="2" key="1">
    <citation type="submission" date="2015-04" db="EMBL/GenBank/DDBJ databases">
        <authorList>
            <person name="Syromyatnikov M.Y."/>
            <person name="Popov V.N."/>
        </authorList>
    </citation>
    <scope>NUCLEOTIDE SEQUENCE</scope>
    <source>
        <strain evidence="2">MO-1</strain>
    </source>
</reference>
<dbReference type="AlphaFoldDB" id="A0A1S7LIE2"/>
<evidence type="ECO:0000313" key="2">
    <source>
        <dbReference type="EMBL" id="CRH05869.1"/>
    </source>
</evidence>
<keyword evidence="1" id="KW-0472">Membrane</keyword>
<organism evidence="2">
    <name type="scientific">Magnetococcus massalia (strain MO-1)</name>
    <dbReference type="NCBI Taxonomy" id="451514"/>
    <lineage>
        <taxon>Bacteria</taxon>
        <taxon>Pseudomonadati</taxon>
        <taxon>Pseudomonadota</taxon>
        <taxon>Magnetococcia</taxon>
        <taxon>Magnetococcales</taxon>
        <taxon>Magnetococcaceae</taxon>
        <taxon>Magnetococcus</taxon>
    </lineage>
</organism>
<gene>
    <name evidence="2" type="ORF">MAGMO_1687</name>
</gene>
<keyword evidence="1" id="KW-1133">Transmembrane helix</keyword>
<dbReference type="EMBL" id="LO017727">
    <property type="protein sequence ID" value="CRH05869.1"/>
    <property type="molecule type" value="Genomic_DNA"/>
</dbReference>
<accession>A0A1S7LIE2</accession>
<keyword evidence="1" id="KW-0812">Transmembrane</keyword>
<proteinExistence type="predicted"/>
<name>A0A1S7LIE2_MAGMO</name>
<sequence length="140" mass="14883">MTEQSVEESEQPAEHGAGMRILKVGVIVGGIALLIGFTTLLIQVMQKKGAKQTVQATPVTPLEAGVQQLPMVAKGAIQAQQKRAAANNFTKLALPEGSKVVSITPFSHGVVVRATTMAGERLYFLNAQGEKLGETRFTQP</sequence>
<feature type="transmembrane region" description="Helical" evidence="1">
    <location>
        <begin position="20"/>
        <end position="42"/>
    </location>
</feature>
<protein>
    <submittedName>
        <fullName evidence="2">Uncharacterized protein</fullName>
    </submittedName>
</protein>